<organism evidence="2 3">
    <name type="scientific">Hypocrea virens (strain Gv29-8 / FGSC 10586)</name>
    <name type="common">Gliocladium virens</name>
    <name type="synonym">Trichoderma virens</name>
    <dbReference type="NCBI Taxonomy" id="413071"/>
    <lineage>
        <taxon>Eukaryota</taxon>
        <taxon>Fungi</taxon>
        <taxon>Dikarya</taxon>
        <taxon>Ascomycota</taxon>
        <taxon>Pezizomycotina</taxon>
        <taxon>Sordariomycetes</taxon>
        <taxon>Hypocreomycetidae</taxon>
        <taxon>Hypocreales</taxon>
        <taxon>Hypocreaceae</taxon>
        <taxon>Trichoderma</taxon>
    </lineage>
</organism>
<dbReference type="RefSeq" id="XP_013956459.1">
    <property type="nucleotide sequence ID" value="XM_014100984.1"/>
</dbReference>
<name>G9MSS3_HYPVG</name>
<protein>
    <submittedName>
        <fullName evidence="2">Uncharacterized protein</fullName>
    </submittedName>
</protein>
<dbReference type="EMBL" id="ABDF02000006">
    <property type="protein sequence ID" value="EHK22233.1"/>
    <property type="molecule type" value="Genomic_DNA"/>
</dbReference>
<dbReference type="InParanoid" id="G9MSS3"/>
<dbReference type="eggNOG" id="ENOG502T3CZ">
    <property type="taxonomic scope" value="Eukaryota"/>
</dbReference>
<feature type="region of interest" description="Disordered" evidence="1">
    <location>
        <begin position="33"/>
        <end position="65"/>
    </location>
</feature>
<dbReference type="GeneID" id="25790101"/>
<dbReference type="Proteomes" id="UP000007115">
    <property type="component" value="Unassembled WGS sequence"/>
</dbReference>
<evidence type="ECO:0000313" key="2">
    <source>
        <dbReference type="EMBL" id="EHK22233.1"/>
    </source>
</evidence>
<dbReference type="HOGENOM" id="CLU_1354788_0_0_1"/>
<dbReference type="OrthoDB" id="4900413at2759"/>
<sequence>MSKDMASFCKLVCQTDSQLATLRLIESTAAHHLTIPSNSKMPQTRKAAQKARAQSKADTATQTTTQTQRAAQVEHLRPISLHYAPGNILWDDNDINGNVAGMTSIAYAAVLMLETIVDNKASEADREEAKKMLEYIGGSEKVKEFGNKLQQRVAEGSGERGNGDGDGDGDGEERGGRREEAPKAQEAVAEQQGDPTKSPYFK</sequence>
<gene>
    <name evidence="2" type="ORF">TRIVIDRAFT_200569</name>
</gene>
<evidence type="ECO:0000256" key="1">
    <source>
        <dbReference type="SAM" id="MobiDB-lite"/>
    </source>
</evidence>
<feature type="region of interest" description="Disordered" evidence="1">
    <location>
        <begin position="147"/>
        <end position="202"/>
    </location>
</feature>
<evidence type="ECO:0000313" key="3">
    <source>
        <dbReference type="Proteomes" id="UP000007115"/>
    </source>
</evidence>
<feature type="compositionally biased region" description="Basic and acidic residues" evidence="1">
    <location>
        <begin position="172"/>
        <end position="183"/>
    </location>
</feature>
<feature type="compositionally biased region" description="Low complexity" evidence="1">
    <location>
        <begin position="50"/>
        <end position="65"/>
    </location>
</feature>
<dbReference type="VEuPathDB" id="FungiDB:TRIVIDRAFT_200569"/>
<comment type="caution">
    <text evidence="2">The sequence shown here is derived from an EMBL/GenBank/DDBJ whole genome shotgun (WGS) entry which is preliminary data.</text>
</comment>
<keyword evidence="3" id="KW-1185">Reference proteome</keyword>
<reference evidence="2 3" key="1">
    <citation type="journal article" date="2011" name="Genome Biol.">
        <title>Comparative genome sequence analysis underscores mycoparasitism as the ancestral life style of Trichoderma.</title>
        <authorList>
            <person name="Kubicek C.P."/>
            <person name="Herrera-Estrella A."/>
            <person name="Seidl-Seiboth V."/>
            <person name="Martinez D.A."/>
            <person name="Druzhinina I.S."/>
            <person name="Thon M."/>
            <person name="Zeilinger S."/>
            <person name="Casas-Flores S."/>
            <person name="Horwitz B.A."/>
            <person name="Mukherjee P.K."/>
            <person name="Mukherjee M."/>
            <person name="Kredics L."/>
            <person name="Alcaraz L.D."/>
            <person name="Aerts A."/>
            <person name="Antal Z."/>
            <person name="Atanasova L."/>
            <person name="Cervantes-Badillo M.G."/>
            <person name="Challacombe J."/>
            <person name="Chertkov O."/>
            <person name="McCluskey K."/>
            <person name="Coulpier F."/>
            <person name="Deshpande N."/>
            <person name="von Doehren H."/>
            <person name="Ebbole D.J."/>
            <person name="Esquivel-Naranjo E.U."/>
            <person name="Fekete E."/>
            <person name="Flipphi M."/>
            <person name="Glaser F."/>
            <person name="Gomez-Rodriguez E.Y."/>
            <person name="Gruber S."/>
            <person name="Han C."/>
            <person name="Henrissat B."/>
            <person name="Hermosa R."/>
            <person name="Hernandez-Onate M."/>
            <person name="Karaffa L."/>
            <person name="Kosti I."/>
            <person name="Le Crom S."/>
            <person name="Lindquist E."/>
            <person name="Lucas S."/>
            <person name="Luebeck M."/>
            <person name="Luebeck P.S."/>
            <person name="Margeot A."/>
            <person name="Metz B."/>
            <person name="Misra M."/>
            <person name="Nevalainen H."/>
            <person name="Omann M."/>
            <person name="Packer N."/>
            <person name="Perrone G."/>
            <person name="Uresti-Rivera E.E."/>
            <person name="Salamov A."/>
            <person name="Schmoll M."/>
            <person name="Seiboth B."/>
            <person name="Shapiro H."/>
            <person name="Sukno S."/>
            <person name="Tamayo-Ramos J.A."/>
            <person name="Tisch D."/>
            <person name="Wiest A."/>
            <person name="Wilkinson H.H."/>
            <person name="Zhang M."/>
            <person name="Coutinho P.M."/>
            <person name="Kenerley C.M."/>
            <person name="Monte E."/>
            <person name="Baker S.E."/>
            <person name="Grigoriev I.V."/>
        </authorList>
    </citation>
    <scope>NUCLEOTIDE SEQUENCE [LARGE SCALE GENOMIC DNA]</scope>
    <source>
        <strain evidence="3">Gv29-8 / FGSC 10586</strain>
    </source>
</reference>
<dbReference type="AlphaFoldDB" id="G9MSS3"/>
<accession>G9MSS3</accession>
<proteinExistence type="predicted"/>